<gene>
    <name evidence="2" type="ORF">MYCFIDRAFT_211350</name>
</gene>
<accession>M3B272</accession>
<reference evidence="2 3" key="1">
    <citation type="journal article" date="2012" name="PLoS Pathog.">
        <title>Diverse lifestyles and strategies of plant pathogenesis encoded in the genomes of eighteen Dothideomycetes fungi.</title>
        <authorList>
            <person name="Ohm R.A."/>
            <person name="Feau N."/>
            <person name="Henrissat B."/>
            <person name="Schoch C.L."/>
            <person name="Horwitz B.A."/>
            <person name="Barry K.W."/>
            <person name="Condon B.J."/>
            <person name="Copeland A.C."/>
            <person name="Dhillon B."/>
            <person name="Glaser F."/>
            <person name="Hesse C.N."/>
            <person name="Kosti I."/>
            <person name="LaButti K."/>
            <person name="Lindquist E.A."/>
            <person name="Lucas S."/>
            <person name="Salamov A.A."/>
            <person name="Bradshaw R.E."/>
            <person name="Ciuffetti L."/>
            <person name="Hamelin R.C."/>
            <person name="Kema G.H.J."/>
            <person name="Lawrence C."/>
            <person name="Scott J.A."/>
            <person name="Spatafora J.W."/>
            <person name="Turgeon B.G."/>
            <person name="de Wit P.J.G.M."/>
            <person name="Zhong S."/>
            <person name="Goodwin S.B."/>
            <person name="Grigoriev I.V."/>
        </authorList>
    </citation>
    <scope>NUCLEOTIDE SEQUENCE [LARGE SCALE GENOMIC DNA]</scope>
    <source>
        <strain evidence="2 3">CIRAD86</strain>
    </source>
</reference>
<sequence>MSALLLLSIAFEMAPASALSRSRSSNLSSIFPKRVMMRLRPSAITTTTTFGPHKKCRTCVVCRSCKRITLVPAEGRRPAEVAKWSEDSNKLEDFINSFLRQRGTSGIDSRRELCTLDRLSFPVHLWEELVEFIASTPGGCAGCGRIICGDKKATHHD</sequence>
<dbReference type="KEGG" id="pfj:MYCFIDRAFT_211350"/>
<evidence type="ECO:0000313" key="2">
    <source>
        <dbReference type="EMBL" id="EME83468.1"/>
    </source>
</evidence>
<organism evidence="2 3">
    <name type="scientific">Pseudocercospora fijiensis (strain CIRAD86)</name>
    <name type="common">Black leaf streak disease fungus</name>
    <name type="synonym">Mycosphaerella fijiensis</name>
    <dbReference type="NCBI Taxonomy" id="383855"/>
    <lineage>
        <taxon>Eukaryota</taxon>
        <taxon>Fungi</taxon>
        <taxon>Dikarya</taxon>
        <taxon>Ascomycota</taxon>
        <taxon>Pezizomycotina</taxon>
        <taxon>Dothideomycetes</taxon>
        <taxon>Dothideomycetidae</taxon>
        <taxon>Mycosphaerellales</taxon>
        <taxon>Mycosphaerellaceae</taxon>
        <taxon>Pseudocercospora</taxon>
    </lineage>
</organism>
<evidence type="ECO:0000256" key="1">
    <source>
        <dbReference type="SAM" id="SignalP"/>
    </source>
</evidence>
<dbReference type="GeneID" id="19337380"/>
<keyword evidence="3" id="KW-1185">Reference proteome</keyword>
<dbReference type="AlphaFoldDB" id="M3B272"/>
<protein>
    <submittedName>
        <fullName evidence="2">Uncharacterized protein</fullName>
    </submittedName>
</protein>
<evidence type="ECO:0000313" key="3">
    <source>
        <dbReference type="Proteomes" id="UP000016932"/>
    </source>
</evidence>
<proteinExistence type="predicted"/>
<feature type="signal peptide" evidence="1">
    <location>
        <begin position="1"/>
        <end position="18"/>
    </location>
</feature>
<dbReference type="HOGENOM" id="CLU_1678700_0_0_1"/>
<keyword evidence="1" id="KW-0732">Signal</keyword>
<feature type="chain" id="PRO_5004031110" evidence="1">
    <location>
        <begin position="19"/>
        <end position="157"/>
    </location>
</feature>
<dbReference type="RefSeq" id="XP_007926678.1">
    <property type="nucleotide sequence ID" value="XM_007928487.1"/>
</dbReference>
<dbReference type="VEuPathDB" id="FungiDB:MYCFIDRAFT_211350"/>
<name>M3B272_PSEFD</name>
<dbReference type="EMBL" id="KB446558">
    <property type="protein sequence ID" value="EME83468.1"/>
    <property type="molecule type" value="Genomic_DNA"/>
</dbReference>
<dbReference type="Proteomes" id="UP000016932">
    <property type="component" value="Unassembled WGS sequence"/>
</dbReference>